<dbReference type="InterPro" id="IPR057678">
    <property type="entry name" value="DUF7918"/>
</dbReference>
<sequence>MSPTRSRVNNVHMSVVVDNTPLPVNKHPLTQSEFVVTPFNAKSTRMVEEHESNRYGESFKQCWPRTPFKLRMVNNNNFDVACTAYVDGKKAIMRVAKALDSTDLEGYVADPERNSGDIRALEFTLPRMLFQEEKDNFFKNVTLEEREAVGTIRVKLRRATFARTDDYAVSRSDRKVDAVNKEVAKQKKVSAAAKAGNVVQHANNTKADFYNYHEHLGTLEVRYATKEELKQRGFASKSIRCLNDAALRDDDEVVVCRPPKKPRTIVNIE</sequence>
<evidence type="ECO:0000313" key="2">
    <source>
        <dbReference type="EMBL" id="GHP08160.1"/>
    </source>
</evidence>
<accession>A0A830HQV5</accession>
<dbReference type="Pfam" id="PF25534">
    <property type="entry name" value="DUF7918"/>
    <property type="match status" value="1"/>
</dbReference>
<dbReference type="Proteomes" id="UP000660262">
    <property type="component" value="Unassembled WGS sequence"/>
</dbReference>
<organism evidence="2 3">
    <name type="scientific">Pycnococcus provasolii</name>
    <dbReference type="NCBI Taxonomy" id="41880"/>
    <lineage>
        <taxon>Eukaryota</taxon>
        <taxon>Viridiplantae</taxon>
        <taxon>Chlorophyta</taxon>
        <taxon>Pseudoscourfieldiophyceae</taxon>
        <taxon>Pseudoscourfieldiales</taxon>
        <taxon>Pycnococcaceae</taxon>
        <taxon>Pycnococcus</taxon>
    </lineage>
</organism>
<reference evidence="2" key="1">
    <citation type="submission" date="2020-10" db="EMBL/GenBank/DDBJ databases">
        <title>Unveiling of a novel bifunctional photoreceptor, Dualchrome1, isolated from a cosmopolitan green alga.</title>
        <authorList>
            <person name="Suzuki S."/>
            <person name="Kawachi M."/>
        </authorList>
    </citation>
    <scope>NUCLEOTIDE SEQUENCE</scope>
    <source>
        <strain evidence="2">NIES 2893</strain>
    </source>
</reference>
<feature type="domain" description="DUF7918" evidence="1">
    <location>
        <begin position="76"/>
        <end position="234"/>
    </location>
</feature>
<proteinExistence type="predicted"/>
<dbReference type="EMBL" id="BNJQ01000019">
    <property type="protein sequence ID" value="GHP08160.1"/>
    <property type="molecule type" value="Genomic_DNA"/>
</dbReference>
<comment type="caution">
    <text evidence="2">The sequence shown here is derived from an EMBL/GenBank/DDBJ whole genome shotgun (WGS) entry which is preliminary data.</text>
</comment>
<dbReference type="AlphaFoldDB" id="A0A830HQV5"/>
<name>A0A830HQV5_9CHLO</name>
<protein>
    <recommendedName>
        <fullName evidence="1">DUF7918 domain-containing protein</fullName>
    </recommendedName>
</protein>
<gene>
    <name evidence="2" type="ORF">PPROV_000690200</name>
</gene>
<evidence type="ECO:0000313" key="3">
    <source>
        <dbReference type="Proteomes" id="UP000660262"/>
    </source>
</evidence>
<keyword evidence="3" id="KW-1185">Reference proteome</keyword>
<evidence type="ECO:0000259" key="1">
    <source>
        <dbReference type="Pfam" id="PF25534"/>
    </source>
</evidence>